<protein>
    <submittedName>
        <fullName evidence="2">Uncharacterized protein</fullName>
    </submittedName>
</protein>
<reference evidence="2 3" key="2">
    <citation type="journal article" date="2022" name="Mol. Biol. Evol.">
        <title>Comparative Genomics Reveals Insights into the Divergent Evolution of Astigmatic Mites and Household Pest Adaptations.</title>
        <authorList>
            <person name="Xiong Q."/>
            <person name="Wan A.T."/>
            <person name="Liu X."/>
            <person name="Fung C.S."/>
            <person name="Xiao X."/>
            <person name="Malainual N."/>
            <person name="Hou J."/>
            <person name="Wang L."/>
            <person name="Wang M."/>
            <person name="Yang K.Y."/>
            <person name="Cui Y."/>
            <person name="Leung E.L."/>
            <person name="Nong W."/>
            <person name="Shin S.K."/>
            <person name="Au S.W."/>
            <person name="Jeong K.Y."/>
            <person name="Chew F.T."/>
            <person name="Hui J.H."/>
            <person name="Leung T.F."/>
            <person name="Tungtrongchitr A."/>
            <person name="Zhong N."/>
            <person name="Liu Z."/>
            <person name="Tsui S.K."/>
        </authorList>
    </citation>
    <scope>NUCLEOTIDE SEQUENCE [LARGE SCALE GENOMIC DNA]</scope>
    <source>
        <strain evidence="2">Derp</strain>
    </source>
</reference>
<sequence length="73" mass="8243">MNKSSPTIAAGVANVKVDGVKYDADVDVDDEPLMVRTLPPKLKGKKRMQKKTCVILFRWCFGVVIIKEFFNNK</sequence>
<reference evidence="2 3" key="1">
    <citation type="journal article" date="2018" name="J. Allergy Clin. Immunol.">
        <title>High-quality assembly of Dermatophagoides pteronyssinus genome and transcriptome reveals a wide range of novel allergens.</title>
        <authorList>
            <person name="Liu X.Y."/>
            <person name="Yang K.Y."/>
            <person name="Wang M.Q."/>
            <person name="Kwok J.S."/>
            <person name="Zeng X."/>
            <person name="Yang Z."/>
            <person name="Xiao X.J."/>
            <person name="Lau C.P."/>
            <person name="Li Y."/>
            <person name="Huang Z.M."/>
            <person name="Ba J.G."/>
            <person name="Yim A.K."/>
            <person name="Ouyang C.Y."/>
            <person name="Ngai S.M."/>
            <person name="Chan T.F."/>
            <person name="Leung E.L."/>
            <person name="Liu L."/>
            <person name="Liu Z.G."/>
            <person name="Tsui S.K."/>
        </authorList>
    </citation>
    <scope>NUCLEOTIDE SEQUENCE [LARGE SCALE GENOMIC DNA]</scope>
    <source>
        <strain evidence="2">Derp</strain>
    </source>
</reference>
<comment type="caution">
    <text evidence="2">The sequence shown here is derived from an EMBL/GenBank/DDBJ whole genome shotgun (WGS) entry which is preliminary data.</text>
</comment>
<dbReference type="EMBL" id="NJHN03000012">
    <property type="protein sequence ID" value="KAH9426065.1"/>
    <property type="molecule type" value="Genomic_DNA"/>
</dbReference>
<gene>
    <name evidence="2" type="ORF">DERP_007005</name>
</gene>
<dbReference type="Proteomes" id="UP000887458">
    <property type="component" value="Unassembled WGS sequence"/>
</dbReference>
<accession>A0ABQ8JTV9</accession>
<evidence type="ECO:0000256" key="1">
    <source>
        <dbReference type="SAM" id="Phobius"/>
    </source>
</evidence>
<evidence type="ECO:0000313" key="2">
    <source>
        <dbReference type="EMBL" id="KAH9426065.1"/>
    </source>
</evidence>
<keyword evidence="1" id="KW-0812">Transmembrane</keyword>
<name>A0ABQ8JTV9_DERPT</name>
<feature type="transmembrane region" description="Helical" evidence="1">
    <location>
        <begin position="52"/>
        <end position="70"/>
    </location>
</feature>
<keyword evidence="3" id="KW-1185">Reference proteome</keyword>
<keyword evidence="1" id="KW-0472">Membrane</keyword>
<evidence type="ECO:0000313" key="3">
    <source>
        <dbReference type="Proteomes" id="UP000887458"/>
    </source>
</evidence>
<proteinExistence type="predicted"/>
<organism evidence="2 3">
    <name type="scientific">Dermatophagoides pteronyssinus</name>
    <name type="common">European house dust mite</name>
    <dbReference type="NCBI Taxonomy" id="6956"/>
    <lineage>
        <taxon>Eukaryota</taxon>
        <taxon>Metazoa</taxon>
        <taxon>Ecdysozoa</taxon>
        <taxon>Arthropoda</taxon>
        <taxon>Chelicerata</taxon>
        <taxon>Arachnida</taxon>
        <taxon>Acari</taxon>
        <taxon>Acariformes</taxon>
        <taxon>Sarcoptiformes</taxon>
        <taxon>Astigmata</taxon>
        <taxon>Psoroptidia</taxon>
        <taxon>Analgoidea</taxon>
        <taxon>Pyroglyphidae</taxon>
        <taxon>Dermatophagoidinae</taxon>
        <taxon>Dermatophagoides</taxon>
    </lineage>
</organism>
<keyword evidence="1" id="KW-1133">Transmembrane helix</keyword>